<dbReference type="PANTHER" id="PTHR32166">
    <property type="entry name" value="OSJNBA0013A04.12 PROTEIN"/>
    <property type="match status" value="1"/>
</dbReference>
<keyword evidence="3" id="KW-0862">Zinc</keyword>
<sequence length="522" mass="59483">MESASVPSNEHASTGSNANSSSVRAKCDPAWDHVTEELKDRKSSYRCIHCGKSYKGGDINRMKRHLAGIKGDVVACMGVPYDVRFQMVENLKGISKSKEQTKKDQEASNYSPLEDSPEFEDVQEITPRGRGLRSNLGKRKVGNIDNYFAPRTTPGAQPSIKSVLAGKEKKWRVDMSVARWMYDACIPINAVNSSYYQPMFNAVASYGPGYRGPNYHALRVPLLRDAKREVQLIVDSHRSYWADTSCTIMADGWTDTRHRTLINFLVYCPKGIIFIRSVDASDLVKDAINLSNLFDEIISWVGPANIVHLVTDNAANYMAAGKIVCGKYRNISWSPCAAHCLNLIFKEIGKMDHIAKLAKRASKITVFIYNHVALQAWLRTRKNWTEIVRPGPTRFATTFIALRSLKEHKHDLQALVTSKFYVESRYAKDKKAKAVVKIIIDNQFWNDCHVIVHIMSPLIRLLRIVDSDEKPAMGYVYDGMYRVIDGIKKIFKDKKRLWEPYVNIIKDRWDNQFYRDIHATAY</sequence>
<dbReference type="AlphaFoldDB" id="A0AAN7FBQ2"/>
<accession>A0AAN7FBQ2</accession>
<feature type="region of interest" description="Disordered" evidence="5">
    <location>
        <begin position="1"/>
        <end position="26"/>
    </location>
</feature>
<evidence type="ECO:0000256" key="1">
    <source>
        <dbReference type="ARBA" id="ARBA00022723"/>
    </source>
</evidence>
<evidence type="ECO:0000256" key="5">
    <source>
        <dbReference type="SAM" id="MobiDB-lite"/>
    </source>
</evidence>
<feature type="compositionally biased region" description="Polar residues" evidence="5">
    <location>
        <begin position="1"/>
        <end position="23"/>
    </location>
</feature>
<keyword evidence="8" id="KW-1185">Reference proteome</keyword>
<dbReference type="GO" id="GO:0003677">
    <property type="term" value="F:DNA binding"/>
    <property type="evidence" value="ECO:0007669"/>
    <property type="project" value="InterPro"/>
</dbReference>
<evidence type="ECO:0000256" key="2">
    <source>
        <dbReference type="ARBA" id="ARBA00022771"/>
    </source>
</evidence>
<evidence type="ECO:0000259" key="6">
    <source>
        <dbReference type="PROSITE" id="PS50808"/>
    </source>
</evidence>
<dbReference type="PROSITE" id="PS50808">
    <property type="entry name" value="ZF_BED"/>
    <property type="match status" value="1"/>
</dbReference>
<evidence type="ECO:0000256" key="3">
    <source>
        <dbReference type="ARBA" id="ARBA00022833"/>
    </source>
</evidence>
<dbReference type="Pfam" id="PF02892">
    <property type="entry name" value="zf-BED"/>
    <property type="match status" value="1"/>
</dbReference>
<feature type="domain" description="BED-type" evidence="6">
    <location>
        <begin position="25"/>
        <end position="83"/>
    </location>
</feature>
<evidence type="ECO:0000256" key="4">
    <source>
        <dbReference type="PROSITE-ProRule" id="PRU00027"/>
    </source>
</evidence>
<dbReference type="InterPro" id="IPR007021">
    <property type="entry name" value="DUF659"/>
</dbReference>
<feature type="region of interest" description="Disordered" evidence="5">
    <location>
        <begin position="96"/>
        <end position="137"/>
    </location>
</feature>
<dbReference type="Pfam" id="PF04937">
    <property type="entry name" value="DUF659"/>
    <property type="match status" value="1"/>
</dbReference>
<dbReference type="InterPro" id="IPR003656">
    <property type="entry name" value="Znf_BED"/>
</dbReference>
<keyword evidence="2 4" id="KW-0863">Zinc-finger</keyword>
<dbReference type="EMBL" id="JAXUIC010000005">
    <property type="protein sequence ID" value="KAK4590073.1"/>
    <property type="molecule type" value="Genomic_DNA"/>
</dbReference>
<proteinExistence type="predicted"/>
<reference evidence="7 8" key="1">
    <citation type="journal article" date="2023" name="G3 (Bethesda)">
        <title>A haplotype-resolved chromosome-scale genome for Quercus rubra L. provides insights into the genetics of adaptive traits for red oak species.</title>
        <authorList>
            <person name="Kapoor B."/>
            <person name="Jenkins J."/>
            <person name="Schmutz J."/>
            <person name="Zhebentyayeva T."/>
            <person name="Kuelheim C."/>
            <person name="Coggeshall M."/>
            <person name="Heim C."/>
            <person name="Lasky J.R."/>
            <person name="Leites L."/>
            <person name="Islam-Faridi N."/>
            <person name="Romero-Severson J."/>
            <person name="DeLeo V.L."/>
            <person name="Lucas S.M."/>
            <person name="Lazic D."/>
            <person name="Gailing O."/>
            <person name="Carlson J."/>
            <person name="Staton M."/>
        </authorList>
    </citation>
    <scope>NUCLEOTIDE SEQUENCE [LARGE SCALE GENOMIC DNA]</scope>
    <source>
        <strain evidence="7">Pseudo-F2</strain>
    </source>
</reference>
<dbReference type="SUPFAM" id="SSF53098">
    <property type="entry name" value="Ribonuclease H-like"/>
    <property type="match status" value="1"/>
</dbReference>
<dbReference type="PANTHER" id="PTHR32166:SF121">
    <property type="entry name" value="DUF659 DOMAIN-CONTAINING PROTEIN"/>
    <property type="match status" value="1"/>
</dbReference>
<organism evidence="7 8">
    <name type="scientific">Quercus rubra</name>
    <name type="common">Northern red oak</name>
    <name type="synonym">Quercus borealis</name>
    <dbReference type="NCBI Taxonomy" id="3512"/>
    <lineage>
        <taxon>Eukaryota</taxon>
        <taxon>Viridiplantae</taxon>
        <taxon>Streptophyta</taxon>
        <taxon>Embryophyta</taxon>
        <taxon>Tracheophyta</taxon>
        <taxon>Spermatophyta</taxon>
        <taxon>Magnoliopsida</taxon>
        <taxon>eudicotyledons</taxon>
        <taxon>Gunneridae</taxon>
        <taxon>Pentapetalae</taxon>
        <taxon>rosids</taxon>
        <taxon>fabids</taxon>
        <taxon>Fagales</taxon>
        <taxon>Fagaceae</taxon>
        <taxon>Quercus</taxon>
    </lineage>
</organism>
<dbReference type="InterPro" id="IPR012337">
    <property type="entry name" value="RNaseH-like_sf"/>
</dbReference>
<keyword evidence="1" id="KW-0479">Metal-binding</keyword>
<dbReference type="Proteomes" id="UP001324115">
    <property type="component" value="Unassembled WGS sequence"/>
</dbReference>
<evidence type="ECO:0000313" key="8">
    <source>
        <dbReference type="Proteomes" id="UP001324115"/>
    </source>
</evidence>
<gene>
    <name evidence="7" type="ORF">RGQ29_020583</name>
</gene>
<feature type="compositionally biased region" description="Basic and acidic residues" evidence="5">
    <location>
        <begin position="96"/>
        <end position="106"/>
    </location>
</feature>
<protein>
    <recommendedName>
        <fullName evidence="6">BED-type domain-containing protein</fullName>
    </recommendedName>
</protein>
<name>A0AAN7FBQ2_QUERU</name>
<comment type="caution">
    <text evidence="7">The sequence shown here is derived from an EMBL/GenBank/DDBJ whole genome shotgun (WGS) entry which is preliminary data.</text>
</comment>
<dbReference type="GO" id="GO:0008270">
    <property type="term" value="F:zinc ion binding"/>
    <property type="evidence" value="ECO:0007669"/>
    <property type="project" value="UniProtKB-KW"/>
</dbReference>
<evidence type="ECO:0000313" key="7">
    <source>
        <dbReference type="EMBL" id="KAK4590073.1"/>
    </source>
</evidence>